<accession>A0A5C5WRA0</accession>
<dbReference type="Pfam" id="PF13469">
    <property type="entry name" value="Sulfotransfer_3"/>
    <property type="match status" value="1"/>
</dbReference>
<dbReference type="RefSeq" id="WP_165440464.1">
    <property type="nucleotide sequence ID" value="NZ_SJPI01000001.1"/>
</dbReference>
<reference evidence="2 3" key="1">
    <citation type="submission" date="2019-02" db="EMBL/GenBank/DDBJ databases">
        <title>Deep-cultivation of Planctomycetes and their phenomic and genomic characterization uncovers novel biology.</title>
        <authorList>
            <person name="Wiegand S."/>
            <person name="Jogler M."/>
            <person name="Boedeker C."/>
            <person name="Pinto D."/>
            <person name="Vollmers J."/>
            <person name="Rivas-Marin E."/>
            <person name="Kohn T."/>
            <person name="Peeters S.H."/>
            <person name="Heuer A."/>
            <person name="Rast P."/>
            <person name="Oberbeckmann S."/>
            <person name="Bunk B."/>
            <person name="Jeske O."/>
            <person name="Meyerdierks A."/>
            <person name="Storesund J.E."/>
            <person name="Kallscheuer N."/>
            <person name="Luecker S."/>
            <person name="Lage O.M."/>
            <person name="Pohl T."/>
            <person name="Merkel B.J."/>
            <person name="Hornburger P."/>
            <person name="Mueller R.-W."/>
            <person name="Bruemmer F."/>
            <person name="Labrenz M."/>
            <person name="Spormann A.M."/>
            <person name="Op Den Camp H."/>
            <person name="Overmann J."/>
            <person name="Amann R."/>
            <person name="Jetten M.S.M."/>
            <person name="Mascher T."/>
            <person name="Medema M.H."/>
            <person name="Devos D.P."/>
            <person name="Kaster A.-K."/>
            <person name="Ovreas L."/>
            <person name="Rohde M."/>
            <person name="Galperin M.Y."/>
            <person name="Jogler C."/>
        </authorList>
    </citation>
    <scope>NUCLEOTIDE SEQUENCE [LARGE SCALE GENOMIC DNA]</scope>
    <source>
        <strain evidence="2 3">Pla22</strain>
    </source>
</reference>
<name>A0A5C5WRA0_9BACT</name>
<dbReference type="PANTHER" id="PTHR12788">
    <property type="entry name" value="PROTEIN-TYROSINE SULFOTRANSFERASE 2"/>
    <property type="match status" value="1"/>
</dbReference>
<dbReference type="EMBL" id="SJPI01000001">
    <property type="protein sequence ID" value="TWT52641.1"/>
    <property type="molecule type" value="Genomic_DNA"/>
</dbReference>
<protein>
    <submittedName>
        <fullName evidence="2">Sulfotransferase domain protein</fullName>
    </submittedName>
</protein>
<dbReference type="Proteomes" id="UP000316598">
    <property type="component" value="Unassembled WGS sequence"/>
</dbReference>
<organism evidence="2 3">
    <name type="scientific">Rubripirellula amarantea</name>
    <dbReference type="NCBI Taxonomy" id="2527999"/>
    <lineage>
        <taxon>Bacteria</taxon>
        <taxon>Pseudomonadati</taxon>
        <taxon>Planctomycetota</taxon>
        <taxon>Planctomycetia</taxon>
        <taxon>Pirellulales</taxon>
        <taxon>Pirellulaceae</taxon>
        <taxon>Rubripirellula</taxon>
    </lineage>
</organism>
<dbReference type="Gene3D" id="3.40.50.300">
    <property type="entry name" value="P-loop containing nucleotide triphosphate hydrolases"/>
    <property type="match status" value="1"/>
</dbReference>
<evidence type="ECO:0000313" key="3">
    <source>
        <dbReference type="Proteomes" id="UP000316598"/>
    </source>
</evidence>
<dbReference type="GO" id="GO:0008476">
    <property type="term" value="F:protein-tyrosine sulfotransferase activity"/>
    <property type="evidence" value="ECO:0007669"/>
    <property type="project" value="InterPro"/>
</dbReference>
<evidence type="ECO:0000256" key="1">
    <source>
        <dbReference type="ARBA" id="ARBA00022679"/>
    </source>
</evidence>
<keyword evidence="1 2" id="KW-0808">Transferase</keyword>
<dbReference type="InterPro" id="IPR027417">
    <property type="entry name" value="P-loop_NTPase"/>
</dbReference>
<evidence type="ECO:0000313" key="2">
    <source>
        <dbReference type="EMBL" id="TWT52641.1"/>
    </source>
</evidence>
<dbReference type="PANTHER" id="PTHR12788:SF10">
    <property type="entry name" value="PROTEIN-TYROSINE SULFOTRANSFERASE"/>
    <property type="match status" value="1"/>
</dbReference>
<dbReference type="SUPFAM" id="SSF52540">
    <property type="entry name" value="P-loop containing nucleoside triphosphate hydrolases"/>
    <property type="match status" value="1"/>
</dbReference>
<proteinExistence type="predicted"/>
<dbReference type="InterPro" id="IPR026634">
    <property type="entry name" value="TPST-like"/>
</dbReference>
<comment type="caution">
    <text evidence="2">The sequence shown here is derived from an EMBL/GenBank/DDBJ whole genome shotgun (WGS) entry which is preliminary data.</text>
</comment>
<keyword evidence="3" id="KW-1185">Reference proteome</keyword>
<sequence length="334" mass="38717">MTPILDRPVFVVGVPRSGTTVMSTLLSSSPTICIAPEIWFFNYWMQKYDFLDLSDRNSYTFFVDQFLASKRFRYLELDAQPIRDQLINSDVQSFQSVFSTVLTHYADKFAKSRVGEKTPGQFQSIEKIIELYPDAKIVCMVRDPYAVAASTINSEFGSNHVLDSAIRWKRYSRILSERSHENCICIVRYEDLVLQFEREIPRVATFLDIELDPAIAKTSRDGNYAVGDRGEGWAKDHFQKAFNALNPQSIDKWKTHLSLEQKRVIRCQIADEMSHWGYAAHEDEGPQCESTARKAMRRWKSKMKALSRPSLLLSKSRTYNRLTYRLFGKVMERN</sequence>
<dbReference type="AlphaFoldDB" id="A0A5C5WRA0"/>
<gene>
    <name evidence="2" type="ORF">Pla22_02670</name>
</gene>